<comment type="caution">
    <text evidence="1">The sequence shown here is derived from an EMBL/GenBank/DDBJ whole genome shotgun (WGS) entry which is preliminary data.</text>
</comment>
<dbReference type="Proteomes" id="UP001177023">
    <property type="component" value="Unassembled WGS sequence"/>
</dbReference>
<gene>
    <name evidence="1" type="ORF">MSPICULIGERA_LOCUS7194</name>
</gene>
<evidence type="ECO:0000313" key="1">
    <source>
        <dbReference type="EMBL" id="CAJ0568680.1"/>
    </source>
</evidence>
<dbReference type="EMBL" id="CATQJA010001786">
    <property type="protein sequence ID" value="CAJ0568680.1"/>
    <property type="molecule type" value="Genomic_DNA"/>
</dbReference>
<keyword evidence="2" id="KW-1185">Reference proteome</keyword>
<dbReference type="AlphaFoldDB" id="A0AA36CII7"/>
<accession>A0AA36CII7</accession>
<organism evidence="1 2">
    <name type="scientific">Mesorhabditis spiculigera</name>
    <dbReference type="NCBI Taxonomy" id="96644"/>
    <lineage>
        <taxon>Eukaryota</taxon>
        <taxon>Metazoa</taxon>
        <taxon>Ecdysozoa</taxon>
        <taxon>Nematoda</taxon>
        <taxon>Chromadorea</taxon>
        <taxon>Rhabditida</taxon>
        <taxon>Rhabditina</taxon>
        <taxon>Rhabditomorpha</taxon>
        <taxon>Rhabditoidea</taxon>
        <taxon>Rhabditidae</taxon>
        <taxon>Mesorhabditinae</taxon>
        <taxon>Mesorhabditis</taxon>
    </lineage>
</organism>
<reference evidence="1" key="1">
    <citation type="submission" date="2023-06" db="EMBL/GenBank/DDBJ databases">
        <authorList>
            <person name="Delattre M."/>
        </authorList>
    </citation>
    <scope>NUCLEOTIDE SEQUENCE</scope>
    <source>
        <strain evidence="1">AF72</strain>
    </source>
</reference>
<protein>
    <submittedName>
        <fullName evidence="1">Uncharacterized protein</fullName>
    </submittedName>
</protein>
<feature type="non-terminal residue" evidence="1">
    <location>
        <position position="140"/>
    </location>
</feature>
<proteinExistence type="predicted"/>
<sequence length="140" mass="15950">MEMSSDLVTGDELMFYYAFYETRDPAGPRIRIIGTGDCEKLKAEHFLVVLADGKTLNIERIYVLGSSDCPGFIGGHCKMPEMELSTSVFFENHRKRVLDEKRFQEDINARTFCINCYEEIAGLLCEKGRRRNPACPLDAL</sequence>
<name>A0AA36CII7_9BILA</name>
<evidence type="ECO:0000313" key="2">
    <source>
        <dbReference type="Proteomes" id="UP001177023"/>
    </source>
</evidence>